<dbReference type="InterPro" id="IPR027417">
    <property type="entry name" value="P-loop_NTPase"/>
</dbReference>
<evidence type="ECO:0000313" key="5">
    <source>
        <dbReference type="Proteomes" id="UP001235343"/>
    </source>
</evidence>
<dbReference type="PROSITE" id="PS51194">
    <property type="entry name" value="HELICASE_CTER"/>
    <property type="match status" value="1"/>
</dbReference>
<dbReference type="InterPro" id="IPR006935">
    <property type="entry name" value="Helicase/UvrB_N"/>
</dbReference>
<keyword evidence="4" id="KW-0547">Nucleotide-binding</keyword>
<proteinExistence type="predicted"/>
<accession>A0ABT7L6X6</accession>
<dbReference type="SUPFAM" id="SSF52540">
    <property type="entry name" value="P-loop containing nucleoside triphosphate hydrolases"/>
    <property type="match status" value="1"/>
</dbReference>
<gene>
    <name evidence="4" type="ORF">QQS35_07775</name>
</gene>
<dbReference type="RefSeq" id="WP_285931367.1">
    <property type="nucleotide sequence ID" value="NZ_JASTZU010000027.1"/>
</dbReference>
<dbReference type="Proteomes" id="UP001235343">
    <property type="component" value="Unassembled WGS sequence"/>
</dbReference>
<dbReference type="SMART" id="SM00487">
    <property type="entry name" value="DEXDc"/>
    <property type="match status" value="1"/>
</dbReference>
<dbReference type="InterPro" id="IPR001650">
    <property type="entry name" value="Helicase_C-like"/>
</dbReference>
<evidence type="ECO:0000259" key="2">
    <source>
        <dbReference type="PROSITE" id="PS51192"/>
    </source>
</evidence>
<protein>
    <submittedName>
        <fullName evidence="4">DEAD/DEAH box helicase family protein</fullName>
    </submittedName>
</protein>
<dbReference type="PROSITE" id="PS51192">
    <property type="entry name" value="HELICASE_ATP_BIND_1"/>
    <property type="match status" value="1"/>
</dbReference>
<dbReference type="EMBL" id="JASTZU010000027">
    <property type="protein sequence ID" value="MDL4840340.1"/>
    <property type="molecule type" value="Genomic_DNA"/>
</dbReference>
<keyword evidence="4" id="KW-0378">Hydrolase</keyword>
<dbReference type="InterPro" id="IPR014001">
    <property type="entry name" value="Helicase_ATP-bd"/>
</dbReference>
<comment type="caution">
    <text evidence="4">The sequence shown here is derived from an EMBL/GenBank/DDBJ whole genome shotgun (WGS) entry which is preliminary data.</text>
</comment>
<feature type="coiled-coil region" evidence="1">
    <location>
        <begin position="733"/>
        <end position="767"/>
    </location>
</feature>
<feature type="domain" description="Helicase ATP-binding" evidence="2">
    <location>
        <begin position="369"/>
        <end position="565"/>
    </location>
</feature>
<evidence type="ECO:0000313" key="4">
    <source>
        <dbReference type="EMBL" id="MDL4840340.1"/>
    </source>
</evidence>
<evidence type="ECO:0000256" key="1">
    <source>
        <dbReference type="SAM" id="Coils"/>
    </source>
</evidence>
<dbReference type="Pfam" id="PF04851">
    <property type="entry name" value="ResIII"/>
    <property type="match status" value="1"/>
</dbReference>
<dbReference type="GO" id="GO:0004386">
    <property type="term" value="F:helicase activity"/>
    <property type="evidence" value="ECO:0007669"/>
    <property type="project" value="UniProtKB-KW"/>
</dbReference>
<sequence>MRNTVQNNIQTKERKMLIQPYKRGFKTKDEAMHHVRNITIDLDNANVWNNSKLNSVVESQFLQILKNGQPHVTGSWIASKRNPREIQDYRTNIFCFDIDHLENFPDIVIRKIIDRLYEYFHYVQESFSSGKKLQQKRFHCYLVVTTLQVDYEVIALIYKQVRDKLSAKIGVSFDESIYPVKTIFASGKEVKVNKKLRGFDLKPFLENFITEKMKLSNTSKELTNGEVVNHIITKEYNKEYVTSAINFDVLLNALKKLPLISDYREWIRFLMAFNDMEKEGLITDEQKIVLAEAIDDGNKSYGNEMEKIERYDEVTIGTLIYKLQQYGISTSKIFTVSENFQLRADLSMDIQGKIAENPKVFRKIEEILCSEQYRGKRILLTSDTGAGKSYAILKILENMTKRTENPQLSSCSSEGFSTLIIPRRNLVNNLRNQFERITRSKTVTGSDSYTNGKREEIIRNSRNILTTLDHFPYVLKLKLEQEHCDETTVRLEEQKIQNEPPKIMVFDECHMLSLDANFKPDAVREFCIAETSLLTARGISLHVTATPENLRSEDYDFVIKINQIDRENPFVNTGYLFLDGSSRQVELKMLEIIKMAARKDPNRRLLVFVERKEIINDFSRKLNKEGIKSIEVVSNKEELKSQEEKLIVSDGMIPSNVQVILATTSLSAGVSILNNNVSDEVWVLCSHRSLNHEMTRIVQMSHRFRNTYHALKLFIQKAKPQEKKKVFPYHAILNEEVKKADNFKQAIEMLRENQIECRTTLDELEMQNSLYADEEGTLHVCTPLIQSEIVLPKTYYNYKNPDVLLRELENKFNCKFLEMYGKVEIDEKEEVVKRSKVTSQDMLQRIVEDKAFYDKLKHDYFIYGRSQFTSEMKRYMKLSTVKDLQNFFENSIEYGFAKLVLQAHLNAKRAETLSYTRDKEALAWLKDIKRGKGNTLSGRMYKVISKHLTLSMETKNLVKFSRKKEIDSFLQAVAREELKDEGFRVIPNKVGSFKNLLNIKERKSGNIRTYTIEGFIDEKYIKDKYGIEKFQ</sequence>
<keyword evidence="4" id="KW-0067">ATP-binding</keyword>
<name>A0ABT7L6X6_9BACI</name>
<reference evidence="4 5" key="1">
    <citation type="submission" date="2023-06" db="EMBL/GenBank/DDBJ databases">
        <title>Aquibacillus rhizosphaerae LR5S19.</title>
        <authorList>
            <person name="Sun J.-Q."/>
        </authorList>
    </citation>
    <scope>NUCLEOTIDE SEQUENCE [LARGE SCALE GENOMIC DNA]</scope>
    <source>
        <strain evidence="4 5">LR5S19</strain>
    </source>
</reference>
<keyword evidence="4" id="KW-0347">Helicase</keyword>
<organism evidence="4 5">
    <name type="scientific">Aquibacillus rhizosphaerae</name>
    <dbReference type="NCBI Taxonomy" id="3051431"/>
    <lineage>
        <taxon>Bacteria</taxon>
        <taxon>Bacillati</taxon>
        <taxon>Bacillota</taxon>
        <taxon>Bacilli</taxon>
        <taxon>Bacillales</taxon>
        <taxon>Bacillaceae</taxon>
        <taxon>Aquibacillus</taxon>
    </lineage>
</organism>
<evidence type="ECO:0000259" key="3">
    <source>
        <dbReference type="PROSITE" id="PS51194"/>
    </source>
</evidence>
<keyword evidence="5" id="KW-1185">Reference proteome</keyword>
<feature type="domain" description="Helicase C-terminal" evidence="3">
    <location>
        <begin position="584"/>
        <end position="765"/>
    </location>
</feature>
<dbReference type="Gene3D" id="3.40.50.300">
    <property type="entry name" value="P-loop containing nucleotide triphosphate hydrolases"/>
    <property type="match status" value="2"/>
</dbReference>
<keyword evidence="1" id="KW-0175">Coiled coil</keyword>